<comment type="similarity">
    <text evidence="4">Belongs to the Omp25/RopB family.</text>
</comment>
<evidence type="ECO:0000256" key="1">
    <source>
        <dbReference type="ARBA" id="ARBA00004370"/>
    </source>
</evidence>
<feature type="domain" description="Outer membrane protein beta-barrel" evidence="5">
    <location>
        <begin position="63"/>
        <end position="241"/>
    </location>
</feature>
<evidence type="ECO:0000259" key="5">
    <source>
        <dbReference type="Pfam" id="PF13505"/>
    </source>
</evidence>
<dbReference type="InterPro" id="IPR011250">
    <property type="entry name" value="OMP/PagP_B-barrel"/>
</dbReference>
<dbReference type="PANTHER" id="PTHR34001">
    <property type="entry name" value="BLL7405 PROTEIN"/>
    <property type="match status" value="1"/>
</dbReference>
<comment type="caution">
    <text evidence="6">The sequence shown here is derived from an EMBL/GenBank/DDBJ whole genome shotgun (WGS) entry which is preliminary data.</text>
</comment>
<dbReference type="PANTHER" id="PTHR34001:SF3">
    <property type="entry name" value="BLL7405 PROTEIN"/>
    <property type="match status" value="1"/>
</dbReference>
<keyword evidence="2" id="KW-0732">Signal</keyword>
<dbReference type="SUPFAM" id="SSF56925">
    <property type="entry name" value="OMPA-like"/>
    <property type="match status" value="1"/>
</dbReference>
<evidence type="ECO:0000256" key="2">
    <source>
        <dbReference type="ARBA" id="ARBA00022729"/>
    </source>
</evidence>
<evidence type="ECO:0000256" key="4">
    <source>
        <dbReference type="ARBA" id="ARBA00038306"/>
    </source>
</evidence>
<dbReference type="Proteomes" id="UP000241899">
    <property type="component" value="Unassembled WGS sequence"/>
</dbReference>
<dbReference type="Pfam" id="PF13505">
    <property type="entry name" value="OMP_b-brl"/>
    <property type="match status" value="1"/>
</dbReference>
<dbReference type="Gene3D" id="2.40.160.20">
    <property type="match status" value="1"/>
</dbReference>
<organism evidence="6 7">
    <name type="scientific">Phaeovulum veldkampii DSM 11550</name>
    <dbReference type="NCBI Taxonomy" id="1185920"/>
    <lineage>
        <taxon>Bacteria</taxon>
        <taxon>Pseudomonadati</taxon>
        <taxon>Pseudomonadota</taxon>
        <taxon>Alphaproteobacteria</taxon>
        <taxon>Rhodobacterales</taxon>
        <taxon>Paracoccaceae</taxon>
        <taxon>Phaeovulum</taxon>
    </lineage>
</organism>
<name>A0A2T4J9T0_9RHOB</name>
<gene>
    <name evidence="6" type="ORF">C5F46_14530</name>
</gene>
<comment type="subcellular location">
    <subcellularLocation>
        <location evidence="1">Membrane</location>
    </subcellularLocation>
</comment>
<dbReference type="InterPro" id="IPR051692">
    <property type="entry name" value="OMP-like"/>
</dbReference>
<keyword evidence="3" id="KW-0472">Membrane</keyword>
<dbReference type="OrthoDB" id="268975at2"/>
<sequence length="241" mass="26512">MRCWPCRRSETTSTTICRRGASTPCAQPYAPNSPHKTLNAPRRWEREIVEPIVQVAPSVDAPQDWSGFYGGLSLGRALSGDWNFFDYDAGGSFYPAPFGISSGGIYGVFAGYNFQSGNWVYGGELAYTKADLSLETYVGGTAEFTDFFDIKARLGYSFDRFMPYGTIGYMNGNLDNTGVFGFSDIEGQVYGVGVEYKISDRVFAGLEYLRRDIDGKGGTGPLPINLESDIDTLSLHVGMRF</sequence>
<dbReference type="EMBL" id="PZKF01000054">
    <property type="protein sequence ID" value="PTE14654.1"/>
    <property type="molecule type" value="Genomic_DNA"/>
</dbReference>
<dbReference type="GO" id="GO:0016020">
    <property type="term" value="C:membrane"/>
    <property type="evidence" value="ECO:0007669"/>
    <property type="project" value="UniProtKB-SubCell"/>
</dbReference>
<proteinExistence type="inferred from homology"/>
<evidence type="ECO:0000313" key="6">
    <source>
        <dbReference type="EMBL" id="PTE14654.1"/>
    </source>
</evidence>
<evidence type="ECO:0000313" key="7">
    <source>
        <dbReference type="Proteomes" id="UP000241899"/>
    </source>
</evidence>
<keyword evidence="7" id="KW-1185">Reference proteome</keyword>
<protein>
    <recommendedName>
        <fullName evidence="5">Outer membrane protein beta-barrel domain-containing protein</fullName>
    </recommendedName>
</protein>
<dbReference type="AlphaFoldDB" id="A0A2T4J9T0"/>
<accession>A0A2T4J9T0</accession>
<reference evidence="6 7" key="1">
    <citation type="submission" date="2018-03" db="EMBL/GenBank/DDBJ databases">
        <title>Rhodobacter veldkampii.</title>
        <authorList>
            <person name="Meyer T.E."/>
            <person name="Miller S."/>
            <person name="Lodha T."/>
            <person name="Gandham S."/>
            <person name="Chintalapati S."/>
            <person name="Chintalapati V.R."/>
        </authorList>
    </citation>
    <scope>NUCLEOTIDE SEQUENCE [LARGE SCALE GENOMIC DNA]</scope>
    <source>
        <strain evidence="6 7">DSM 11550</strain>
    </source>
</reference>
<dbReference type="InterPro" id="IPR027385">
    <property type="entry name" value="Beta-barrel_OMP"/>
</dbReference>
<evidence type="ECO:0000256" key="3">
    <source>
        <dbReference type="ARBA" id="ARBA00023136"/>
    </source>
</evidence>